<sequence>MPCPTDPPDSSTDSPPTPQRWTPRLALSLAALVLLLETLTISYLMISMAIPSIAAHYRTTQGAWLLTAFLLVGAITAPLVGKLADMYGKRRLLLACVTIAAVGAFICAVADSYAVMLVGRSVSGLLIPCLFLSYSLIRDVFPPKKVALAVSIATSGMGLIAIPAPFLTGWLIDHYGFRSIFWFFVIVLVLLLGMIAATTSESSVRLRSTLDLLGAALLGAGIAGVLIAVSIGPSNGWTHISTVGYLAGGIILLGAWLISARLVQDPLIDLHVLGNRPVLLTAVGAGFTYAAAGLYSILLPMLAMTPATLGLGYGFGVTAEGFAVFQAPIGGMVVIGGIVVGLLVSRGIRPRGLLIAGLSAMTLGFVLTSLVHDNRILLILFAALFGCGMGLAYASIPNLLIEAVPAELQATTASIVGVFQSVFPAVLPVVAFSVMNVAYIAPLSPEVTKGVVFYTDTGFQMAFMIGAAATTLGVVVAFMLPRSIERLRKPTESNPNRSEVVATN</sequence>
<keyword evidence="4 6" id="KW-1133">Transmembrane helix</keyword>
<feature type="transmembrane region" description="Helical" evidence="6">
    <location>
        <begin position="237"/>
        <end position="258"/>
    </location>
</feature>
<evidence type="ECO:0000313" key="8">
    <source>
        <dbReference type="EMBL" id="MDE8647057.1"/>
    </source>
</evidence>
<reference evidence="8" key="1">
    <citation type="submission" date="2023-02" db="EMBL/GenBank/DDBJ databases">
        <title>A novel hydrolase synthesized by Rhodococcus erythropolis HQ is responsible for the detoxification of Zearalenone.</title>
        <authorList>
            <person name="Hu J."/>
            <person name="Xu J."/>
        </authorList>
    </citation>
    <scope>NUCLEOTIDE SEQUENCE</scope>
    <source>
        <strain evidence="8">HQ</strain>
    </source>
</reference>
<dbReference type="InterPro" id="IPR036259">
    <property type="entry name" value="MFS_trans_sf"/>
</dbReference>
<keyword evidence="5 6" id="KW-0472">Membrane</keyword>
<dbReference type="EMBL" id="JARDXE010000012">
    <property type="protein sequence ID" value="MDE8647057.1"/>
    <property type="molecule type" value="Genomic_DNA"/>
</dbReference>
<dbReference type="PANTHER" id="PTHR23501">
    <property type="entry name" value="MAJOR FACILITATOR SUPERFAMILY"/>
    <property type="match status" value="1"/>
</dbReference>
<feature type="transmembrane region" description="Helical" evidence="6">
    <location>
        <begin position="461"/>
        <end position="480"/>
    </location>
</feature>
<feature type="transmembrane region" description="Helical" evidence="6">
    <location>
        <begin position="117"/>
        <end position="137"/>
    </location>
</feature>
<dbReference type="Gene3D" id="1.20.1250.20">
    <property type="entry name" value="MFS general substrate transporter like domains"/>
    <property type="match status" value="1"/>
</dbReference>
<keyword evidence="2" id="KW-0813">Transport</keyword>
<evidence type="ECO:0000256" key="3">
    <source>
        <dbReference type="ARBA" id="ARBA00022692"/>
    </source>
</evidence>
<accession>A0AAW6LHC0</accession>
<dbReference type="GO" id="GO:0005886">
    <property type="term" value="C:plasma membrane"/>
    <property type="evidence" value="ECO:0007669"/>
    <property type="project" value="UniProtKB-SubCell"/>
</dbReference>
<protein>
    <submittedName>
        <fullName evidence="8">MFS transporter</fullName>
    </submittedName>
</protein>
<evidence type="ECO:0000256" key="1">
    <source>
        <dbReference type="ARBA" id="ARBA00004651"/>
    </source>
</evidence>
<feature type="transmembrane region" description="Helical" evidence="6">
    <location>
        <begin position="62"/>
        <end position="80"/>
    </location>
</feature>
<feature type="transmembrane region" description="Helical" evidence="6">
    <location>
        <begin position="210"/>
        <end position="231"/>
    </location>
</feature>
<organism evidence="8 9">
    <name type="scientific">Rhodococcus qingshengii</name>
    <dbReference type="NCBI Taxonomy" id="334542"/>
    <lineage>
        <taxon>Bacteria</taxon>
        <taxon>Bacillati</taxon>
        <taxon>Actinomycetota</taxon>
        <taxon>Actinomycetes</taxon>
        <taxon>Mycobacteriales</taxon>
        <taxon>Nocardiaceae</taxon>
        <taxon>Rhodococcus</taxon>
        <taxon>Rhodococcus erythropolis group</taxon>
    </lineage>
</organism>
<dbReference type="PANTHER" id="PTHR23501:SF197">
    <property type="entry name" value="COMD"/>
    <property type="match status" value="1"/>
</dbReference>
<evidence type="ECO:0000259" key="7">
    <source>
        <dbReference type="PROSITE" id="PS50850"/>
    </source>
</evidence>
<feature type="transmembrane region" description="Helical" evidence="6">
    <location>
        <begin position="146"/>
        <end position="167"/>
    </location>
</feature>
<comment type="subcellular location">
    <subcellularLocation>
        <location evidence="1">Cell membrane</location>
        <topology evidence="1">Multi-pass membrane protein</topology>
    </subcellularLocation>
</comment>
<comment type="caution">
    <text evidence="8">The sequence shown here is derived from an EMBL/GenBank/DDBJ whole genome shotgun (WGS) entry which is preliminary data.</text>
</comment>
<dbReference type="Proteomes" id="UP001217325">
    <property type="component" value="Unassembled WGS sequence"/>
</dbReference>
<feature type="transmembrane region" description="Helical" evidence="6">
    <location>
        <begin position="278"/>
        <end position="303"/>
    </location>
</feature>
<evidence type="ECO:0000256" key="4">
    <source>
        <dbReference type="ARBA" id="ARBA00022989"/>
    </source>
</evidence>
<name>A0AAW6LHC0_RHOSG</name>
<feature type="domain" description="Major facilitator superfamily (MFS) profile" evidence="7">
    <location>
        <begin position="26"/>
        <end position="485"/>
    </location>
</feature>
<evidence type="ECO:0000256" key="6">
    <source>
        <dbReference type="SAM" id="Phobius"/>
    </source>
</evidence>
<evidence type="ECO:0000256" key="5">
    <source>
        <dbReference type="ARBA" id="ARBA00023136"/>
    </source>
</evidence>
<dbReference type="SUPFAM" id="SSF103473">
    <property type="entry name" value="MFS general substrate transporter"/>
    <property type="match status" value="1"/>
</dbReference>
<evidence type="ECO:0000313" key="9">
    <source>
        <dbReference type="Proteomes" id="UP001217325"/>
    </source>
</evidence>
<dbReference type="RefSeq" id="WP_265155189.1">
    <property type="nucleotide sequence ID" value="NZ_AP026691.1"/>
</dbReference>
<feature type="transmembrane region" description="Helical" evidence="6">
    <location>
        <begin position="25"/>
        <end position="50"/>
    </location>
</feature>
<dbReference type="PROSITE" id="PS50850">
    <property type="entry name" value="MFS"/>
    <property type="match status" value="1"/>
</dbReference>
<keyword evidence="3 6" id="KW-0812">Transmembrane</keyword>
<evidence type="ECO:0000256" key="2">
    <source>
        <dbReference type="ARBA" id="ARBA00022448"/>
    </source>
</evidence>
<dbReference type="GO" id="GO:0022857">
    <property type="term" value="F:transmembrane transporter activity"/>
    <property type="evidence" value="ECO:0007669"/>
    <property type="project" value="InterPro"/>
</dbReference>
<dbReference type="InterPro" id="IPR020846">
    <property type="entry name" value="MFS_dom"/>
</dbReference>
<gene>
    <name evidence="8" type="ORF">PXH69_18985</name>
</gene>
<dbReference type="Pfam" id="PF07690">
    <property type="entry name" value="MFS_1"/>
    <property type="match status" value="1"/>
</dbReference>
<proteinExistence type="predicted"/>
<feature type="transmembrane region" description="Helical" evidence="6">
    <location>
        <begin position="323"/>
        <end position="345"/>
    </location>
</feature>
<feature type="transmembrane region" description="Helical" evidence="6">
    <location>
        <begin position="179"/>
        <end position="198"/>
    </location>
</feature>
<dbReference type="Gene3D" id="1.20.1720.10">
    <property type="entry name" value="Multidrug resistance protein D"/>
    <property type="match status" value="1"/>
</dbReference>
<dbReference type="AlphaFoldDB" id="A0AAW6LHC0"/>
<feature type="transmembrane region" description="Helical" evidence="6">
    <location>
        <begin position="92"/>
        <end position="111"/>
    </location>
</feature>
<feature type="transmembrane region" description="Helical" evidence="6">
    <location>
        <begin position="352"/>
        <end position="370"/>
    </location>
</feature>
<dbReference type="InterPro" id="IPR011701">
    <property type="entry name" value="MFS"/>
</dbReference>
<feature type="transmembrane region" description="Helical" evidence="6">
    <location>
        <begin position="376"/>
        <end position="401"/>
    </location>
</feature>
<feature type="transmembrane region" description="Helical" evidence="6">
    <location>
        <begin position="413"/>
        <end position="441"/>
    </location>
</feature>